<organism evidence="1 2">
    <name type="scientific">Cladophialophora yegresii CBS 114405</name>
    <dbReference type="NCBI Taxonomy" id="1182544"/>
    <lineage>
        <taxon>Eukaryota</taxon>
        <taxon>Fungi</taxon>
        <taxon>Dikarya</taxon>
        <taxon>Ascomycota</taxon>
        <taxon>Pezizomycotina</taxon>
        <taxon>Eurotiomycetes</taxon>
        <taxon>Chaetothyriomycetidae</taxon>
        <taxon>Chaetothyriales</taxon>
        <taxon>Herpotrichiellaceae</taxon>
        <taxon>Cladophialophora</taxon>
    </lineage>
</organism>
<evidence type="ECO:0008006" key="3">
    <source>
        <dbReference type="Google" id="ProtNLM"/>
    </source>
</evidence>
<dbReference type="HOGENOM" id="CLU_2378349_0_0_1"/>
<comment type="caution">
    <text evidence="1">The sequence shown here is derived from an EMBL/GenBank/DDBJ whole genome shotgun (WGS) entry which is preliminary data.</text>
</comment>
<dbReference type="EMBL" id="AMGW01000001">
    <property type="protein sequence ID" value="EXJ64233.1"/>
    <property type="molecule type" value="Genomic_DNA"/>
</dbReference>
<dbReference type="RefSeq" id="XP_007752800.1">
    <property type="nucleotide sequence ID" value="XM_007754610.1"/>
</dbReference>
<name>W9W8D1_9EURO</name>
<dbReference type="eggNOG" id="ENOG502T2BP">
    <property type="taxonomic scope" value="Eukaryota"/>
</dbReference>
<dbReference type="AlphaFoldDB" id="W9W8D1"/>
<dbReference type="Proteomes" id="UP000019473">
    <property type="component" value="Unassembled WGS sequence"/>
</dbReference>
<sequence>RPRAPCKKYDSEQSYWIWYHRTDLGEAWDEIEQKFDLQFGESRKKGGLQCKFYRVLETHGVEKVRAQTRSAHKRLGFKVGKFGVVQRTTKRYTWM</sequence>
<keyword evidence="2" id="KW-1185">Reference proteome</keyword>
<gene>
    <name evidence="1" type="ORF">A1O7_00569</name>
</gene>
<reference evidence="1 2" key="1">
    <citation type="submission" date="2013-03" db="EMBL/GenBank/DDBJ databases">
        <title>The Genome Sequence of Cladophialophora yegresii CBS 114405.</title>
        <authorList>
            <consortium name="The Broad Institute Genomics Platform"/>
            <person name="Cuomo C."/>
            <person name="de Hoog S."/>
            <person name="Gorbushina A."/>
            <person name="Walker B."/>
            <person name="Young S.K."/>
            <person name="Zeng Q."/>
            <person name="Gargeya S."/>
            <person name="Fitzgerald M."/>
            <person name="Haas B."/>
            <person name="Abouelleil A."/>
            <person name="Allen A.W."/>
            <person name="Alvarado L."/>
            <person name="Arachchi H.M."/>
            <person name="Berlin A.M."/>
            <person name="Chapman S.B."/>
            <person name="Gainer-Dewar J."/>
            <person name="Goldberg J."/>
            <person name="Griggs A."/>
            <person name="Gujja S."/>
            <person name="Hansen M."/>
            <person name="Howarth C."/>
            <person name="Imamovic A."/>
            <person name="Ireland A."/>
            <person name="Larimer J."/>
            <person name="McCowan C."/>
            <person name="Murphy C."/>
            <person name="Pearson M."/>
            <person name="Poon T.W."/>
            <person name="Priest M."/>
            <person name="Roberts A."/>
            <person name="Saif S."/>
            <person name="Shea T."/>
            <person name="Sisk P."/>
            <person name="Sykes S."/>
            <person name="Wortman J."/>
            <person name="Nusbaum C."/>
            <person name="Birren B."/>
        </authorList>
    </citation>
    <scope>NUCLEOTIDE SEQUENCE [LARGE SCALE GENOMIC DNA]</scope>
    <source>
        <strain evidence="1 2">CBS 114405</strain>
    </source>
</reference>
<protein>
    <recommendedName>
        <fullName evidence="3">Clr5 domain-containing protein</fullName>
    </recommendedName>
</protein>
<feature type="non-terminal residue" evidence="1">
    <location>
        <position position="1"/>
    </location>
</feature>
<evidence type="ECO:0000313" key="2">
    <source>
        <dbReference type="Proteomes" id="UP000019473"/>
    </source>
</evidence>
<dbReference type="VEuPathDB" id="FungiDB:A1O7_00569"/>
<proteinExistence type="predicted"/>
<dbReference type="OrthoDB" id="3921745at2759"/>
<dbReference type="GeneID" id="19175185"/>
<accession>W9W8D1</accession>
<evidence type="ECO:0000313" key="1">
    <source>
        <dbReference type="EMBL" id="EXJ64233.1"/>
    </source>
</evidence>